<sequence>MFAPHNNGGGGGERLPLREQIQAMAQQEVARVQRLFGQGSQRFESIQYLNNDVTGVSCKLLRGAQHILQFFRLPGGVESPLRNAPGLTIMTEWIENGTLASFVRRSNGRPIPNRILISFLTCLMIGNLEPEGGGHHLVPILKLIDFDRAHILRCPPGSDAGVRLFSVNYALEYEQMPTEGSNASNSILDMCLLAVNFIPPFRQTGPPV</sequence>
<dbReference type="STRING" id="77044.A0A1S8A6Z4"/>
<dbReference type="AlphaFoldDB" id="A0A1S8A6Z4"/>
<dbReference type="EMBL" id="DF977459">
    <property type="protein sequence ID" value="GAW25868.1"/>
    <property type="molecule type" value="Genomic_DNA"/>
</dbReference>
<dbReference type="Proteomes" id="UP000054516">
    <property type="component" value="Unassembled WGS sequence"/>
</dbReference>
<reference evidence="1" key="1">
    <citation type="submission" date="2016-03" db="EMBL/GenBank/DDBJ databases">
        <title>Draft genome sequence of Rosellinia necatrix.</title>
        <authorList>
            <person name="Kanematsu S."/>
        </authorList>
    </citation>
    <scope>NUCLEOTIDE SEQUENCE [LARGE SCALE GENOMIC DNA]</scope>
    <source>
        <strain evidence="1">W97</strain>
    </source>
</reference>
<accession>A0A1S8A6Z4</accession>
<dbReference type="OrthoDB" id="4635302at2759"/>
<proteinExistence type="predicted"/>
<gene>
    <name evidence="1" type="ORF">SAMD00023353_1401970</name>
</gene>
<keyword evidence="2" id="KW-1185">Reference proteome</keyword>
<organism evidence="1">
    <name type="scientific">Rosellinia necatrix</name>
    <name type="common">White root-rot fungus</name>
    <dbReference type="NCBI Taxonomy" id="77044"/>
    <lineage>
        <taxon>Eukaryota</taxon>
        <taxon>Fungi</taxon>
        <taxon>Dikarya</taxon>
        <taxon>Ascomycota</taxon>
        <taxon>Pezizomycotina</taxon>
        <taxon>Sordariomycetes</taxon>
        <taxon>Xylariomycetidae</taxon>
        <taxon>Xylariales</taxon>
        <taxon>Xylariaceae</taxon>
        <taxon>Rosellinia</taxon>
    </lineage>
</organism>
<protein>
    <submittedName>
        <fullName evidence="1">Uncharacterized protein</fullName>
    </submittedName>
</protein>
<evidence type="ECO:0000313" key="2">
    <source>
        <dbReference type="Proteomes" id="UP000054516"/>
    </source>
</evidence>
<evidence type="ECO:0000313" key="1">
    <source>
        <dbReference type="EMBL" id="GAW25868.1"/>
    </source>
</evidence>
<name>A0A1S8A6Z4_ROSNE</name>